<dbReference type="Gene3D" id="2.60.120.10">
    <property type="entry name" value="Jelly Rolls"/>
    <property type="match status" value="1"/>
</dbReference>
<evidence type="ECO:0000313" key="3">
    <source>
        <dbReference type="Proteomes" id="UP001595533"/>
    </source>
</evidence>
<feature type="domain" description="ChrR-like cupin" evidence="1">
    <location>
        <begin position="9"/>
        <end position="111"/>
    </location>
</feature>
<comment type="caution">
    <text evidence="2">The sequence shown here is derived from an EMBL/GenBank/DDBJ whole genome shotgun (WGS) entry which is preliminary data.</text>
</comment>
<dbReference type="Proteomes" id="UP001595533">
    <property type="component" value="Unassembled WGS sequence"/>
</dbReference>
<sequence>MNINMDFSKRLVIDTGKQEWQASPSPSVLRKPLAREAAESGHATSVVKYQAGASFNSHQHPRGEEILVLEGVFSDEHGNYPAGTYLRNPPGTSHAPFSKPGCVLLVKLCQFQFSDQTQLKIDTRKQPWQPGIGGLQVMSLHNHGHERTALVKWPPGEVFQPHTHFGGEELFVLSGTFRDEHGQYPKGTWVRSPHLSSHHPFVEEETIIWVKTGHLPAAT</sequence>
<dbReference type="InterPro" id="IPR011051">
    <property type="entry name" value="RmlC_Cupin_sf"/>
</dbReference>
<feature type="domain" description="ChrR-like cupin" evidence="1">
    <location>
        <begin position="119"/>
        <end position="215"/>
    </location>
</feature>
<dbReference type="Pfam" id="PF12973">
    <property type="entry name" value="Cupin_7"/>
    <property type="match status" value="2"/>
</dbReference>
<gene>
    <name evidence="2" type="ORF">ACFODZ_11120</name>
</gene>
<dbReference type="EMBL" id="JBHRTS010000005">
    <property type="protein sequence ID" value="MFC3194790.1"/>
    <property type="molecule type" value="Genomic_DNA"/>
</dbReference>
<evidence type="ECO:0000259" key="1">
    <source>
        <dbReference type="Pfam" id="PF12973"/>
    </source>
</evidence>
<organism evidence="2 3">
    <name type="scientific">Marinicella sediminis</name>
    <dbReference type="NCBI Taxonomy" id="1792834"/>
    <lineage>
        <taxon>Bacteria</taxon>
        <taxon>Pseudomonadati</taxon>
        <taxon>Pseudomonadota</taxon>
        <taxon>Gammaproteobacteria</taxon>
        <taxon>Lysobacterales</taxon>
        <taxon>Marinicellaceae</taxon>
        <taxon>Marinicella</taxon>
    </lineage>
</organism>
<keyword evidence="3" id="KW-1185">Reference proteome</keyword>
<name>A0ABV7J9H6_9GAMM</name>
<reference evidence="3" key="1">
    <citation type="journal article" date="2019" name="Int. J. Syst. Evol. Microbiol.">
        <title>The Global Catalogue of Microorganisms (GCM) 10K type strain sequencing project: providing services to taxonomists for standard genome sequencing and annotation.</title>
        <authorList>
            <consortium name="The Broad Institute Genomics Platform"/>
            <consortium name="The Broad Institute Genome Sequencing Center for Infectious Disease"/>
            <person name="Wu L."/>
            <person name="Ma J."/>
        </authorList>
    </citation>
    <scope>NUCLEOTIDE SEQUENCE [LARGE SCALE GENOMIC DNA]</scope>
    <source>
        <strain evidence="3">KCTC 42953</strain>
    </source>
</reference>
<dbReference type="RefSeq" id="WP_077410835.1">
    <property type="nucleotide sequence ID" value="NZ_JBHRTS010000005.1"/>
</dbReference>
<proteinExistence type="predicted"/>
<dbReference type="InterPro" id="IPR025979">
    <property type="entry name" value="ChrR-like_cupin_dom"/>
</dbReference>
<dbReference type="InterPro" id="IPR014710">
    <property type="entry name" value="RmlC-like_jellyroll"/>
</dbReference>
<accession>A0ABV7J9H6</accession>
<dbReference type="SUPFAM" id="SSF51182">
    <property type="entry name" value="RmlC-like cupins"/>
    <property type="match status" value="2"/>
</dbReference>
<protein>
    <submittedName>
        <fullName evidence="2">Cupin domain-containing protein</fullName>
    </submittedName>
</protein>
<evidence type="ECO:0000313" key="2">
    <source>
        <dbReference type="EMBL" id="MFC3194790.1"/>
    </source>
</evidence>
<dbReference type="CDD" id="cd20303">
    <property type="entry name" value="cupin_ChrR_1"/>
    <property type="match status" value="2"/>
</dbReference>